<keyword evidence="2" id="KW-1185">Reference proteome</keyword>
<gene>
    <name evidence="1" type="ORF">SAMN04488034_103219</name>
</gene>
<dbReference type="AlphaFoldDB" id="A0A1H5MZJ1"/>
<accession>A0A1H5MZJ1</accession>
<dbReference type="EMBL" id="FNUG01000003">
    <property type="protein sequence ID" value="SEE94713.1"/>
    <property type="molecule type" value="Genomic_DNA"/>
</dbReference>
<evidence type="ECO:0000313" key="2">
    <source>
        <dbReference type="Proteomes" id="UP000199448"/>
    </source>
</evidence>
<protein>
    <recommendedName>
        <fullName evidence="3">Co-chaperone DjlA N-terminal domain-containing protein</fullName>
    </recommendedName>
</protein>
<reference evidence="1 2" key="1">
    <citation type="submission" date="2016-10" db="EMBL/GenBank/DDBJ databases">
        <authorList>
            <person name="de Groot N.N."/>
        </authorList>
    </citation>
    <scope>NUCLEOTIDE SEQUENCE [LARGE SCALE GENOMIC DNA]</scope>
    <source>
        <strain evidence="1 2">DSM 23553</strain>
    </source>
</reference>
<dbReference type="InterPro" id="IPR029024">
    <property type="entry name" value="TerB-like"/>
</dbReference>
<organism evidence="1 2">
    <name type="scientific">Salinimicrobium catena</name>
    <dbReference type="NCBI Taxonomy" id="390640"/>
    <lineage>
        <taxon>Bacteria</taxon>
        <taxon>Pseudomonadati</taxon>
        <taxon>Bacteroidota</taxon>
        <taxon>Flavobacteriia</taxon>
        <taxon>Flavobacteriales</taxon>
        <taxon>Flavobacteriaceae</taxon>
        <taxon>Salinimicrobium</taxon>
    </lineage>
</organism>
<dbReference type="STRING" id="390640.SAMN04488034_103219"/>
<dbReference type="Gene3D" id="1.10.3680.10">
    <property type="entry name" value="TerB-like"/>
    <property type="match status" value="1"/>
</dbReference>
<dbReference type="CDD" id="cd07177">
    <property type="entry name" value="terB_like"/>
    <property type="match status" value="1"/>
</dbReference>
<dbReference type="SUPFAM" id="SSF158682">
    <property type="entry name" value="TerB-like"/>
    <property type="match status" value="1"/>
</dbReference>
<name>A0A1H5MZJ1_9FLAO</name>
<sequence length="155" mass="18036">MSFFFFTHTGTFPNLKLEEMNDTLHRDLHQRFYQNLGRLFYAIAAVDGVIKKEEIDALKKIVREEWLDLDEYTDSFGTDAAFQIEIIFDWLDANKPDPQNAFQTFMDFHADHKELFTPQINEKILAASQNIAAAFRGKNKSELVMLAKLQSLLKK</sequence>
<dbReference type="Proteomes" id="UP000199448">
    <property type="component" value="Unassembled WGS sequence"/>
</dbReference>
<evidence type="ECO:0008006" key="3">
    <source>
        <dbReference type="Google" id="ProtNLM"/>
    </source>
</evidence>
<proteinExistence type="predicted"/>
<evidence type="ECO:0000313" key="1">
    <source>
        <dbReference type="EMBL" id="SEE94713.1"/>
    </source>
</evidence>